<sequence>MCLCYRPASGPCLLSTCDVHGLLIDQLNALLKQCMHRLGIGVSLYTCIYFTRCISSATPGKKRWMEKGKFTGVLLCETRIQSGP</sequence>
<reference evidence="1" key="4">
    <citation type="submission" date="2019-03" db="UniProtKB">
        <authorList>
            <consortium name="EnsemblPlants"/>
        </authorList>
    </citation>
    <scope>IDENTIFICATION</scope>
</reference>
<dbReference type="Proteomes" id="UP000015105">
    <property type="component" value="Chromosome 3D"/>
</dbReference>
<reference evidence="2" key="1">
    <citation type="journal article" date="2014" name="Science">
        <title>Ancient hybridizations among the ancestral genomes of bread wheat.</title>
        <authorList>
            <consortium name="International Wheat Genome Sequencing Consortium,"/>
            <person name="Marcussen T."/>
            <person name="Sandve S.R."/>
            <person name="Heier L."/>
            <person name="Spannagl M."/>
            <person name="Pfeifer M."/>
            <person name="Jakobsen K.S."/>
            <person name="Wulff B.B."/>
            <person name="Steuernagel B."/>
            <person name="Mayer K.F."/>
            <person name="Olsen O.A."/>
        </authorList>
    </citation>
    <scope>NUCLEOTIDE SEQUENCE [LARGE SCALE GENOMIC DNA]</scope>
    <source>
        <strain evidence="2">cv. AL8/78</strain>
    </source>
</reference>
<reference evidence="2" key="2">
    <citation type="journal article" date="2017" name="Nat. Plants">
        <title>The Aegilops tauschii genome reveals multiple impacts of transposons.</title>
        <authorList>
            <person name="Zhao G."/>
            <person name="Zou C."/>
            <person name="Li K."/>
            <person name="Wang K."/>
            <person name="Li T."/>
            <person name="Gao L."/>
            <person name="Zhang X."/>
            <person name="Wang H."/>
            <person name="Yang Z."/>
            <person name="Liu X."/>
            <person name="Jiang W."/>
            <person name="Mao L."/>
            <person name="Kong X."/>
            <person name="Jiao Y."/>
            <person name="Jia J."/>
        </authorList>
    </citation>
    <scope>NUCLEOTIDE SEQUENCE [LARGE SCALE GENOMIC DNA]</scope>
    <source>
        <strain evidence="2">cv. AL8/78</strain>
    </source>
</reference>
<name>A0A453GX24_AEGTS</name>
<dbReference type="AlphaFoldDB" id="A0A453GX24"/>
<reference evidence="1" key="3">
    <citation type="journal article" date="2017" name="Nature">
        <title>Genome sequence of the progenitor of the wheat D genome Aegilops tauschii.</title>
        <authorList>
            <person name="Luo M.C."/>
            <person name="Gu Y.Q."/>
            <person name="Puiu D."/>
            <person name="Wang H."/>
            <person name="Twardziok S.O."/>
            <person name="Deal K.R."/>
            <person name="Huo N."/>
            <person name="Zhu T."/>
            <person name="Wang L."/>
            <person name="Wang Y."/>
            <person name="McGuire P.E."/>
            <person name="Liu S."/>
            <person name="Long H."/>
            <person name="Ramasamy R.K."/>
            <person name="Rodriguez J.C."/>
            <person name="Van S.L."/>
            <person name="Yuan L."/>
            <person name="Wang Z."/>
            <person name="Xia Z."/>
            <person name="Xiao L."/>
            <person name="Anderson O.D."/>
            <person name="Ouyang S."/>
            <person name="Liang Y."/>
            <person name="Zimin A.V."/>
            <person name="Pertea G."/>
            <person name="Qi P."/>
            <person name="Bennetzen J.L."/>
            <person name="Dai X."/>
            <person name="Dawson M.W."/>
            <person name="Muller H.G."/>
            <person name="Kugler K."/>
            <person name="Rivarola-Duarte L."/>
            <person name="Spannagl M."/>
            <person name="Mayer K.F.X."/>
            <person name="Lu F.H."/>
            <person name="Bevan M.W."/>
            <person name="Leroy P."/>
            <person name="Li P."/>
            <person name="You F.M."/>
            <person name="Sun Q."/>
            <person name="Liu Z."/>
            <person name="Lyons E."/>
            <person name="Wicker T."/>
            <person name="Salzberg S.L."/>
            <person name="Devos K.M."/>
            <person name="Dvorak J."/>
        </authorList>
    </citation>
    <scope>NUCLEOTIDE SEQUENCE [LARGE SCALE GENOMIC DNA]</scope>
    <source>
        <strain evidence="1">cv. AL8/78</strain>
    </source>
</reference>
<reference evidence="1" key="5">
    <citation type="journal article" date="2021" name="G3 (Bethesda)">
        <title>Aegilops tauschii genome assembly Aet v5.0 features greater sequence contiguity and improved annotation.</title>
        <authorList>
            <person name="Wang L."/>
            <person name="Zhu T."/>
            <person name="Rodriguez J.C."/>
            <person name="Deal K.R."/>
            <person name="Dubcovsky J."/>
            <person name="McGuire P.E."/>
            <person name="Lux T."/>
            <person name="Spannagl M."/>
            <person name="Mayer K.F.X."/>
            <person name="Baldrich P."/>
            <person name="Meyers B.C."/>
            <person name="Huo N."/>
            <person name="Gu Y.Q."/>
            <person name="Zhou H."/>
            <person name="Devos K.M."/>
            <person name="Bennetzen J.L."/>
            <person name="Unver T."/>
            <person name="Budak H."/>
            <person name="Gulick P.J."/>
            <person name="Galiba G."/>
            <person name="Kalapos B."/>
            <person name="Nelson D.R."/>
            <person name="Li P."/>
            <person name="You F.M."/>
            <person name="Luo M.C."/>
            <person name="Dvorak J."/>
        </authorList>
    </citation>
    <scope>NUCLEOTIDE SEQUENCE [LARGE SCALE GENOMIC DNA]</scope>
    <source>
        <strain evidence="1">cv. AL8/78</strain>
    </source>
</reference>
<dbReference type="EnsemblPlants" id="AET3Gv21240700.14">
    <property type="protein sequence ID" value="AET3Gv21240700.14"/>
    <property type="gene ID" value="AET3Gv21240700"/>
</dbReference>
<organism evidence="1 2">
    <name type="scientific">Aegilops tauschii subsp. strangulata</name>
    <name type="common">Goatgrass</name>
    <dbReference type="NCBI Taxonomy" id="200361"/>
    <lineage>
        <taxon>Eukaryota</taxon>
        <taxon>Viridiplantae</taxon>
        <taxon>Streptophyta</taxon>
        <taxon>Embryophyta</taxon>
        <taxon>Tracheophyta</taxon>
        <taxon>Spermatophyta</taxon>
        <taxon>Magnoliopsida</taxon>
        <taxon>Liliopsida</taxon>
        <taxon>Poales</taxon>
        <taxon>Poaceae</taxon>
        <taxon>BOP clade</taxon>
        <taxon>Pooideae</taxon>
        <taxon>Triticodae</taxon>
        <taxon>Triticeae</taxon>
        <taxon>Triticinae</taxon>
        <taxon>Aegilops</taxon>
    </lineage>
</organism>
<keyword evidence="2" id="KW-1185">Reference proteome</keyword>
<dbReference type="Gramene" id="AET3Gv21240700.15">
    <property type="protein sequence ID" value="AET3Gv21240700.15"/>
    <property type="gene ID" value="AET3Gv21240700"/>
</dbReference>
<dbReference type="EnsemblPlants" id="AET3Gv21240700.15">
    <property type="protein sequence ID" value="AET3Gv21240700.15"/>
    <property type="gene ID" value="AET3Gv21240700"/>
</dbReference>
<dbReference type="Gramene" id="AET3Gv21240700.14">
    <property type="protein sequence ID" value="AET3Gv21240700.14"/>
    <property type="gene ID" value="AET3Gv21240700"/>
</dbReference>
<proteinExistence type="predicted"/>
<accession>A0A453GX24</accession>
<protein>
    <submittedName>
        <fullName evidence="1">Uncharacterized protein</fullName>
    </submittedName>
</protein>
<evidence type="ECO:0000313" key="1">
    <source>
        <dbReference type="EnsemblPlants" id="AET3Gv21240700.14"/>
    </source>
</evidence>
<evidence type="ECO:0000313" key="2">
    <source>
        <dbReference type="Proteomes" id="UP000015105"/>
    </source>
</evidence>